<accession>A0ABR2NRE9</accession>
<keyword evidence="1" id="KW-0805">Transcription regulation</keyword>
<evidence type="ECO:0000259" key="5">
    <source>
        <dbReference type="Pfam" id="PF22922"/>
    </source>
</evidence>
<comment type="similarity">
    <text evidence="3">Belongs to the GRAS family.</text>
</comment>
<comment type="caution">
    <text evidence="6">The sequence shown here is derived from an EMBL/GenBank/DDBJ whole genome shotgun (WGS) entry which is preliminary data.</text>
</comment>
<sequence>MLARQAEARDREMKGASLALGLILDCTKAIEDGDLKSADRFLHRILNVADKELSKSRGRVVEYFAEALVCRAYGLPLPSSYYTLVMDRRAFSYCDSCYVKDAIGNAIKNALPLMGPKQFHLVDFSLPSFWSVLNSLPNSYDDPSSGPLDIKLEDEPKVVYASSLGEVDESELDFKRGDEATVVFYDLKLNKLLKDAKAMKRELVRLREINPAVVFMLELYVNHNDFNCLTYLEDSFQYYSHLSGDGYWDLSDEFWWMLNIEKHEGQDLIRQHKTLPEWQQIFLMGGFRQVLLAPLEDSQVARSPRSQETMHEENGCLVFCHKQRPMFFLSAWKPEVEDEHSSRNPSSHKIGTGFNSNSPLDTTIPPLQPHQPFTEGSALNKLAAFVEIYDILKDLCHKYDISLAIAWDSRVNDMNGNMSHPYILKDLYHKYDISLAIAWDSRVNDMNGNMSHPYKNRSLLIRHNSCYVKDWPSYALLREYEAAIHVHRKGCPFVARKALESSDGFYFEPSVRNVRVGDVELLPQTIDKGPVAAFAICLRNCYTSNEIYVVEFCWESEKPEYFASAIFDELKRMKKKFITVNVQDTEVGQQIPPNKRKRKMDEEDSNAAKVPRNWNRNEPDKVMKRTVLYSSSSDDDSDSEQSDEFQSSSSESDE</sequence>
<dbReference type="PANTHER" id="PTHR32002">
    <property type="entry name" value="PROTEIN NLP8"/>
    <property type="match status" value="1"/>
</dbReference>
<organism evidence="6 7">
    <name type="scientific">Hibiscus sabdariffa</name>
    <name type="common">roselle</name>
    <dbReference type="NCBI Taxonomy" id="183260"/>
    <lineage>
        <taxon>Eukaryota</taxon>
        <taxon>Viridiplantae</taxon>
        <taxon>Streptophyta</taxon>
        <taxon>Embryophyta</taxon>
        <taxon>Tracheophyta</taxon>
        <taxon>Spermatophyta</taxon>
        <taxon>Magnoliopsida</taxon>
        <taxon>eudicotyledons</taxon>
        <taxon>Gunneridae</taxon>
        <taxon>Pentapetalae</taxon>
        <taxon>rosids</taxon>
        <taxon>malvids</taxon>
        <taxon>Malvales</taxon>
        <taxon>Malvaceae</taxon>
        <taxon>Malvoideae</taxon>
        <taxon>Hibiscus</taxon>
    </lineage>
</organism>
<feature type="region of interest" description="SAW" evidence="3">
    <location>
        <begin position="262"/>
        <end position="333"/>
    </location>
</feature>
<evidence type="ECO:0000256" key="3">
    <source>
        <dbReference type="PROSITE-ProRule" id="PRU01191"/>
    </source>
</evidence>
<evidence type="ECO:0000313" key="6">
    <source>
        <dbReference type="EMBL" id="KAK8978557.1"/>
    </source>
</evidence>
<name>A0ABR2NRE9_9ROSI</name>
<dbReference type="PROSITE" id="PS50985">
    <property type="entry name" value="GRAS"/>
    <property type="match status" value="1"/>
</dbReference>
<feature type="compositionally biased region" description="Acidic residues" evidence="4">
    <location>
        <begin position="633"/>
        <end position="643"/>
    </location>
</feature>
<evidence type="ECO:0000256" key="2">
    <source>
        <dbReference type="ARBA" id="ARBA00023163"/>
    </source>
</evidence>
<dbReference type="Pfam" id="PF03514">
    <property type="entry name" value="GRAS"/>
    <property type="match status" value="1"/>
</dbReference>
<protein>
    <recommendedName>
        <fullName evidence="5">NLP1-9 GAF domain-containing protein</fullName>
    </recommendedName>
</protein>
<evidence type="ECO:0000256" key="1">
    <source>
        <dbReference type="ARBA" id="ARBA00023015"/>
    </source>
</evidence>
<keyword evidence="2" id="KW-0804">Transcription</keyword>
<feature type="domain" description="NLP1-9 GAF" evidence="5">
    <location>
        <begin position="423"/>
        <end position="573"/>
    </location>
</feature>
<evidence type="ECO:0000313" key="7">
    <source>
        <dbReference type="Proteomes" id="UP001396334"/>
    </source>
</evidence>
<comment type="caution">
    <text evidence="3">Lacks conserved residue(s) required for the propagation of feature annotation.</text>
</comment>
<feature type="compositionally biased region" description="Low complexity" evidence="4">
    <location>
        <begin position="644"/>
        <end position="654"/>
    </location>
</feature>
<dbReference type="Proteomes" id="UP001396334">
    <property type="component" value="Unassembled WGS sequence"/>
</dbReference>
<dbReference type="InterPro" id="IPR055081">
    <property type="entry name" value="NLP1-9_GAF"/>
</dbReference>
<proteinExistence type="inferred from homology"/>
<feature type="short sequence motif" description="LXXLL motif" evidence="3">
    <location>
        <begin position="189"/>
        <end position="193"/>
    </location>
</feature>
<dbReference type="EMBL" id="JBBPBN010000111">
    <property type="protein sequence ID" value="KAK8978557.1"/>
    <property type="molecule type" value="Genomic_DNA"/>
</dbReference>
<gene>
    <name evidence="6" type="ORF">V6N11_055545</name>
</gene>
<evidence type="ECO:0000256" key="4">
    <source>
        <dbReference type="SAM" id="MobiDB-lite"/>
    </source>
</evidence>
<keyword evidence="7" id="KW-1185">Reference proteome</keyword>
<dbReference type="InterPro" id="IPR005202">
    <property type="entry name" value="TF_GRAS"/>
</dbReference>
<dbReference type="PANTHER" id="PTHR32002:SF41">
    <property type="entry name" value="PROTEIN NLP8"/>
    <property type="match status" value="1"/>
</dbReference>
<dbReference type="InterPro" id="IPR045012">
    <property type="entry name" value="NLP"/>
</dbReference>
<dbReference type="Pfam" id="PF22922">
    <property type="entry name" value="GAF_NLP"/>
    <property type="match status" value="1"/>
</dbReference>
<reference evidence="6 7" key="1">
    <citation type="journal article" date="2024" name="G3 (Bethesda)">
        <title>Genome assembly of Hibiscus sabdariffa L. provides insights into metabolisms of medicinal natural products.</title>
        <authorList>
            <person name="Kim T."/>
        </authorList>
    </citation>
    <scope>NUCLEOTIDE SEQUENCE [LARGE SCALE GENOMIC DNA]</scope>
    <source>
        <strain evidence="6">TK-2024</strain>
        <tissue evidence="6">Old leaves</tissue>
    </source>
</reference>
<feature type="region of interest" description="Disordered" evidence="4">
    <location>
        <begin position="588"/>
        <end position="654"/>
    </location>
</feature>